<gene>
    <name evidence="1" type="ORF">AVEN_61320_1</name>
</gene>
<dbReference type="Proteomes" id="UP000499080">
    <property type="component" value="Unassembled WGS sequence"/>
</dbReference>
<sequence length="132" mass="15126">MTGAAVSLAPQSRPSWIRLVLQTTLQLYKQNRKKKKHSRNRRLQSSEKKRKKFMILEFRHRVPGFQVFSTCCRKIGSFVVSLFDNVVGISSFCASDTVGSKILRLKFQVWSKLSSFDGNKISNSLGFWFSSS</sequence>
<protein>
    <submittedName>
        <fullName evidence="1">Uncharacterized protein</fullName>
    </submittedName>
</protein>
<name>A0A4Y2QJL1_ARAVE</name>
<keyword evidence="2" id="KW-1185">Reference proteome</keyword>
<evidence type="ECO:0000313" key="1">
    <source>
        <dbReference type="EMBL" id="GBN63455.1"/>
    </source>
</evidence>
<dbReference type="AlphaFoldDB" id="A0A4Y2QJL1"/>
<accession>A0A4Y2QJL1</accession>
<dbReference type="EMBL" id="BGPR01014046">
    <property type="protein sequence ID" value="GBN63455.1"/>
    <property type="molecule type" value="Genomic_DNA"/>
</dbReference>
<organism evidence="1 2">
    <name type="scientific">Araneus ventricosus</name>
    <name type="common">Orbweaver spider</name>
    <name type="synonym">Epeira ventricosa</name>
    <dbReference type="NCBI Taxonomy" id="182803"/>
    <lineage>
        <taxon>Eukaryota</taxon>
        <taxon>Metazoa</taxon>
        <taxon>Ecdysozoa</taxon>
        <taxon>Arthropoda</taxon>
        <taxon>Chelicerata</taxon>
        <taxon>Arachnida</taxon>
        <taxon>Araneae</taxon>
        <taxon>Araneomorphae</taxon>
        <taxon>Entelegynae</taxon>
        <taxon>Araneoidea</taxon>
        <taxon>Araneidae</taxon>
        <taxon>Araneus</taxon>
    </lineage>
</organism>
<evidence type="ECO:0000313" key="2">
    <source>
        <dbReference type="Proteomes" id="UP000499080"/>
    </source>
</evidence>
<proteinExistence type="predicted"/>
<reference evidence="1 2" key="1">
    <citation type="journal article" date="2019" name="Sci. Rep.">
        <title>Orb-weaving spider Araneus ventricosus genome elucidates the spidroin gene catalogue.</title>
        <authorList>
            <person name="Kono N."/>
            <person name="Nakamura H."/>
            <person name="Ohtoshi R."/>
            <person name="Moran D.A.P."/>
            <person name="Shinohara A."/>
            <person name="Yoshida Y."/>
            <person name="Fujiwara M."/>
            <person name="Mori M."/>
            <person name="Tomita M."/>
            <person name="Arakawa K."/>
        </authorList>
    </citation>
    <scope>NUCLEOTIDE SEQUENCE [LARGE SCALE GENOMIC DNA]</scope>
</reference>
<comment type="caution">
    <text evidence="1">The sequence shown here is derived from an EMBL/GenBank/DDBJ whole genome shotgun (WGS) entry which is preliminary data.</text>
</comment>